<dbReference type="EnsemblPlants" id="AET2Gv20272500.22">
    <property type="protein sequence ID" value="AET2Gv20272500.22"/>
    <property type="gene ID" value="AET2Gv20272500"/>
</dbReference>
<dbReference type="EnsemblPlants" id="AET2Gv20272500.29">
    <property type="protein sequence ID" value="AET2Gv20272500.29"/>
    <property type="gene ID" value="AET2Gv20272500"/>
</dbReference>
<dbReference type="Gramene" id="AET2Gv20272500.3">
    <property type="protein sequence ID" value="AET2Gv20272500.3"/>
    <property type="gene ID" value="AET2Gv20272500"/>
</dbReference>
<evidence type="ECO:0000256" key="1">
    <source>
        <dbReference type="SAM" id="MobiDB-lite"/>
    </source>
</evidence>
<name>A0A453AVJ6_AEGTS</name>
<dbReference type="EnsemblPlants" id="AET2Gv20272500.30">
    <property type="protein sequence ID" value="AET2Gv20272500.30"/>
    <property type="gene ID" value="AET2Gv20272500"/>
</dbReference>
<reference evidence="2" key="5">
    <citation type="journal article" date="2021" name="G3 (Bethesda)">
        <title>Aegilops tauschii genome assembly Aet v5.0 features greater sequence contiguity and improved annotation.</title>
        <authorList>
            <person name="Wang L."/>
            <person name="Zhu T."/>
            <person name="Rodriguez J.C."/>
            <person name="Deal K.R."/>
            <person name="Dubcovsky J."/>
            <person name="McGuire P.E."/>
            <person name="Lux T."/>
            <person name="Spannagl M."/>
            <person name="Mayer K.F.X."/>
            <person name="Baldrich P."/>
            <person name="Meyers B.C."/>
            <person name="Huo N."/>
            <person name="Gu Y.Q."/>
            <person name="Zhou H."/>
            <person name="Devos K.M."/>
            <person name="Bennetzen J.L."/>
            <person name="Unver T."/>
            <person name="Budak H."/>
            <person name="Gulick P.J."/>
            <person name="Galiba G."/>
            <person name="Kalapos B."/>
            <person name="Nelson D.R."/>
            <person name="Li P."/>
            <person name="You F.M."/>
            <person name="Luo M.C."/>
            <person name="Dvorak J."/>
        </authorList>
    </citation>
    <scope>NUCLEOTIDE SEQUENCE [LARGE SCALE GENOMIC DNA]</scope>
    <source>
        <strain evidence="2">cv. AL8/78</strain>
    </source>
</reference>
<dbReference type="EnsemblPlants" id="AET2Gv20272500.2">
    <property type="protein sequence ID" value="AET2Gv20272500.2"/>
    <property type="gene ID" value="AET2Gv20272500"/>
</dbReference>
<sequence>MMAFFSNTKPLDKSWHEMGLGYNPSIDPG</sequence>
<dbReference type="Gramene" id="AET2Gv20272500.21">
    <property type="protein sequence ID" value="AET2Gv20272500.21"/>
    <property type="gene ID" value="AET2Gv20272500"/>
</dbReference>
<dbReference type="Gramene" id="AET2Gv20272500.20">
    <property type="protein sequence ID" value="AET2Gv20272500.20"/>
    <property type="gene ID" value="AET2Gv20272500"/>
</dbReference>
<evidence type="ECO:0000313" key="3">
    <source>
        <dbReference type="Proteomes" id="UP000015105"/>
    </source>
</evidence>
<proteinExistence type="predicted"/>
<dbReference type="EnsemblPlants" id="AET2Gv20272500.3">
    <property type="protein sequence ID" value="AET2Gv20272500.3"/>
    <property type="gene ID" value="AET2Gv20272500"/>
</dbReference>
<dbReference type="Gramene" id="AET2Gv20272500.19">
    <property type="protein sequence ID" value="AET2Gv20272500.19"/>
    <property type="gene ID" value="AET2Gv20272500"/>
</dbReference>
<dbReference type="EnsemblPlants" id="AET2Gv20272500.5">
    <property type="protein sequence ID" value="AET2Gv20272500.5"/>
    <property type="gene ID" value="AET2Gv20272500"/>
</dbReference>
<dbReference type="Proteomes" id="UP000015105">
    <property type="component" value="Chromosome 2D"/>
</dbReference>
<dbReference type="Gramene" id="AET2Gv20272500.22">
    <property type="protein sequence ID" value="AET2Gv20272500.22"/>
    <property type="gene ID" value="AET2Gv20272500"/>
</dbReference>
<dbReference type="EnsemblPlants" id="AET2Gv20272500.4">
    <property type="protein sequence ID" value="AET2Gv20272500.4"/>
    <property type="gene ID" value="AET2Gv20272500"/>
</dbReference>
<dbReference type="EnsemblPlants" id="AET2Gv20272500.21">
    <property type="protein sequence ID" value="AET2Gv20272500.21"/>
    <property type="gene ID" value="AET2Gv20272500"/>
</dbReference>
<reference evidence="3" key="1">
    <citation type="journal article" date="2014" name="Science">
        <title>Ancient hybridizations among the ancestral genomes of bread wheat.</title>
        <authorList>
            <consortium name="International Wheat Genome Sequencing Consortium,"/>
            <person name="Marcussen T."/>
            <person name="Sandve S.R."/>
            <person name="Heier L."/>
            <person name="Spannagl M."/>
            <person name="Pfeifer M."/>
            <person name="Jakobsen K.S."/>
            <person name="Wulff B.B."/>
            <person name="Steuernagel B."/>
            <person name="Mayer K.F."/>
            <person name="Olsen O.A."/>
        </authorList>
    </citation>
    <scope>NUCLEOTIDE SEQUENCE [LARGE SCALE GENOMIC DNA]</scope>
    <source>
        <strain evidence="3">cv. AL8/78</strain>
    </source>
</reference>
<dbReference type="Gramene" id="AET2Gv20272500.2">
    <property type="protein sequence ID" value="AET2Gv20272500.2"/>
    <property type="gene ID" value="AET2Gv20272500"/>
</dbReference>
<dbReference type="Gramene" id="AET2Gv20272500.4">
    <property type="protein sequence ID" value="AET2Gv20272500.4"/>
    <property type="gene ID" value="AET2Gv20272500"/>
</dbReference>
<dbReference type="AlphaFoldDB" id="A0A453AVJ6"/>
<reference evidence="2" key="4">
    <citation type="submission" date="2019-03" db="UniProtKB">
        <authorList>
            <consortium name="EnsemblPlants"/>
        </authorList>
    </citation>
    <scope>IDENTIFICATION</scope>
</reference>
<dbReference type="Gramene" id="AET2Gv20272500.30">
    <property type="protein sequence ID" value="AET2Gv20272500.30"/>
    <property type="gene ID" value="AET2Gv20272500"/>
</dbReference>
<protein>
    <recommendedName>
        <fullName evidence="4">Hexosyltransferase</fullName>
    </recommendedName>
</protein>
<dbReference type="Gramene" id="AET2Gv20272500.28">
    <property type="protein sequence ID" value="AET2Gv20272500.28"/>
    <property type="gene ID" value="AET2Gv20272500"/>
</dbReference>
<organism evidence="2 3">
    <name type="scientific">Aegilops tauschii subsp. strangulata</name>
    <name type="common">Goatgrass</name>
    <dbReference type="NCBI Taxonomy" id="200361"/>
    <lineage>
        <taxon>Eukaryota</taxon>
        <taxon>Viridiplantae</taxon>
        <taxon>Streptophyta</taxon>
        <taxon>Embryophyta</taxon>
        <taxon>Tracheophyta</taxon>
        <taxon>Spermatophyta</taxon>
        <taxon>Magnoliopsida</taxon>
        <taxon>Liliopsida</taxon>
        <taxon>Poales</taxon>
        <taxon>Poaceae</taxon>
        <taxon>BOP clade</taxon>
        <taxon>Pooideae</taxon>
        <taxon>Triticodae</taxon>
        <taxon>Triticeae</taxon>
        <taxon>Triticinae</taxon>
        <taxon>Aegilops</taxon>
    </lineage>
</organism>
<evidence type="ECO:0000313" key="2">
    <source>
        <dbReference type="EnsemblPlants" id="AET2Gv20272500.1"/>
    </source>
</evidence>
<keyword evidence="3" id="KW-1185">Reference proteome</keyword>
<feature type="region of interest" description="Disordered" evidence="1">
    <location>
        <begin position="1"/>
        <end position="29"/>
    </location>
</feature>
<dbReference type="Gramene" id="AET2Gv20272500.1">
    <property type="protein sequence ID" value="AET2Gv20272500.1"/>
    <property type="gene ID" value="AET2Gv20272500"/>
</dbReference>
<reference evidence="2" key="3">
    <citation type="journal article" date="2017" name="Nature">
        <title>Genome sequence of the progenitor of the wheat D genome Aegilops tauschii.</title>
        <authorList>
            <person name="Luo M.C."/>
            <person name="Gu Y.Q."/>
            <person name="Puiu D."/>
            <person name="Wang H."/>
            <person name="Twardziok S.O."/>
            <person name="Deal K.R."/>
            <person name="Huo N."/>
            <person name="Zhu T."/>
            <person name="Wang L."/>
            <person name="Wang Y."/>
            <person name="McGuire P.E."/>
            <person name="Liu S."/>
            <person name="Long H."/>
            <person name="Ramasamy R.K."/>
            <person name="Rodriguez J.C."/>
            <person name="Van S.L."/>
            <person name="Yuan L."/>
            <person name="Wang Z."/>
            <person name="Xia Z."/>
            <person name="Xiao L."/>
            <person name="Anderson O.D."/>
            <person name="Ouyang S."/>
            <person name="Liang Y."/>
            <person name="Zimin A.V."/>
            <person name="Pertea G."/>
            <person name="Qi P."/>
            <person name="Bennetzen J.L."/>
            <person name="Dai X."/>
            <person name="Dawson M.W."/>
            <person name="Muller H.G."/>
            <person name="Kugler K."/>
            <person name="Rivarola-Duarte L."/>
            <person name="Spannagl M."/>
            <person name="Mayer K.F.X."/>
            <person name="Lu F.H."/>
            <person name="Bevan M.W."/>
            <person name="Leroy P."/>
            <person name="Li P."/>
            <person name="You F.M."/>
            <person name="Sun Q."/>
            <person name="Liu Z."/>
            <person name="Lyons E."/>
            <person name="Wicker T."/>
            <person name="Salzberg S.L."/>
            <person name="Devos K.M."/>
            <person name="Dvorak J."/>
        </authorList>
    </citation>
    <scope>NUCLEOTIDE SEQUENCE [LARGE SCALE GENOMIC DNA]</scope>
    <source>
        <strain evidence="2">cv. AL8/78</strain>
    </source>
</reference>
<dbReference type="EnsemblPlants" id="AET2Gv20272500.1">
    <property type="protein sequence ID" value="AET2Gv20272500.1"/>
    <property type="gene ID" value="AET2Gv20272500"/>
</dbReference>
<dbReference type="EnsemblPlants" id="AET2Gv20272500.19">
    <property type="protein sequence ID" value="AET2Gv20272500.19"/>
    <property type="gene ID" value="AET2Gv20272500"/>
</dbReference>
<dbReference type="Gramene" id="AET2Gv20272500.29">
    <property type="protein sequence ID" value="AET2Gv20272500.29"/>
    <property type="gene ID" value="AET2Gv20272500"/>
</dbReference>
<dbReference type="EnsemblPlants" id="AET2Gv20272500.28">
    <property type="protein sequence ID" value="AET2Gv20272500.28"/>
    <property type="gene ID" value="AET2Gv20272500"/>
</dbReference>
<dbReference type="Gramene" id="AET2Gv20272500.5">
    <property type="protein sequence ID" value="AET2Gv20272500.5"/>
    <property type="gene ID" value="AET2Gv20272500"/>
</dbReference>
<evidence type="ECO:0008006" key="4">
    <source>
        <dbReference type="Google" id="ProtNLM"/>
    </source>
</evidence>
<dbReference type="EnsemblPlants" id="AET2Gv20272500.20">
    <property type="protein sequence ID" value="AET2Gv20272500.20"/>
    <property type="gene ID" value="AET2Gv20272500"/>
</dbReference>
<reference evidence="3" key="2">
    <citation type="journal article" date="2017" name="Nat. Plants">
        <title>The Aegilops tauschii genome reveals multiple impacts of transposons.</title>
        <authorList>
            <person name="Zhao G."/>
            <person name="Zou C."/>
            <person name="Li K."/>
            <person name="Wang K."/>
            <person name="Li T."/>
            <person name="Gao L."/>
            <person name="Zhang X."/>
            <person name="Wang H."/>
            <person name="Yang Z."/>
            <person name="Liu X."/>
            <person name="Jiang W."/>
            <person name="Mao L."/>
            <person name="Kong X."/>
            <person name="Jiao Y."/>
            <person name="Jia J."/>
        </authorList>
    </citation>
    <scope>NUCLEOTIDE SEQUENCE [LARGE SCALE GENOMIC DNA]</scope>
    <source>
        <strain evidence="3">cv. AL8/78</strain>
    </source>
</reference>
<accession>A0A453AVJ6</accession>